<dbReference type="Proteomes" id="UP000003678">
    <property type="component" value="Unassembled WGS sequence"/>
</dbReference>
<dbReference type="Pfam" id="PF02777">
    <property type="entry name" value="Sod_Fe_C"/>
    <property type="match status" value="1"/>
</dbReference>
<dbReference type="AlphaFoldDB" id="C0G492"/>
<dbReference type="EMBL" id="ACJD01000001">
    <property type="protein sequence ID" value="EEH15557.1"/>
    <property type="molecule type" value="Genomic_DNA"/>
</dbReference>
<organism evidence="2 3">
    <name type="scientific">Brucella ceti str. Cudo</name>
    <dbReference type="NCBI Taxonomy" id="595497"/>
    <lineage>
        <taxon>Bacteria</taxon>
        <taxon>Pseudomonadati</taxon>
        <taxon>Pseudomonadota</taxon>
        <taxon>Alphaproteobacteria</taxon>
        <taxon>Hyphomicrobiales</taxon>
        <taxon>Brucellaceae</taxon>
        <taxon>Brucella/Ochrobactrum group</taxon>
        <taxon>Brucella</taxon>
    </lineage>
</organism>
<dbReference type="Gene3D" id="3.55.40.20">
    <property type="entry name" value="Iron/manganese superoxide dismutase, C-terminal domain"/>
    <property type="match status" value="1"/>
</dbReference>
<protein>
    <submittedName>
        <fullName evidence="2">Fe,Mn superoxide dismutase</fullName>
    </submittedName>
</protein>
<gene>
    <name evidence="2" type="ORF">BCETI_1000508</name>
</gene>
<evidence type="ECO:0000313" key="2">
    <source>
        <dbReference type="EMBL" id="EEH15557.1"/>
    </source>
</evidence>
<reference evidence="2 3" key="1">
    <citation type="submission" date="2009-03" db="EMBL/GenBank/DDBJ databases">
        <authorList>
            <person name="Setubal J.C."/>
            <person name="Boyle S."/>
            <person name="Crasta O.R."/>
            <person name="Gillespie J.J."/>
            <person name="Kenyon R.W."/>
            <person name="Lu J."/>
            <person name="Mane S."/>
            <person name="Nagrani S."/>
            <person name="Shallom J.M."/>
            <person name="Shallom S."/>
            <person name="Shukla M."/>
            <person name="Snyder E.E."/>
            <person name="Sobral B.W."/>
            <person name="Wattam A.R."/>
            <person name="Will R."/>
            <person name="Williams K."/>
            <person name="Yoo H."/>
            <person name="Bruce D.H."/>
            <person name="Detter C."/>
            <person name="Munk C."/>
            <person name="Brettin T.S."/>
            <person name="Ficht T."/>
        </authorList>
    </citation>
    <scope>NUCLEOTIDE SEQUENCE [LARGE SCALE GENOMIC DNA]</scope>
    <source>
        <strain evidence="2 3">Cudo</strain>
    </source>
</reference>
<comment type="caution">
    <text evidence="2">The sequence shown here is derived from an EMBL/GenBank/DDBJ whole genome shotgun (WGS) entry which is preliminary data.</text>
</comment>
<accession>C0G492</accession>
<proteinExistence type="predicted"/>
<dbReference type="SUPFAM" id="SSF54719">
    <property type="entry name" value="Fe,Mn superoxide dismutase (SOD), C-terminal domain"/>
    <property type="match status" value="1"/>
</dbReference>
<evidence type="ECO:0000313" key="3">
    <source>
        <dbReference type="Proteomes" id="UP000003678"/>
    </source>
</evidence>
<dbReference type="GO" id="GO:0004784">
    <property type="term" value="F:superoxide dismutase activity"/>
    <property type="evidence" value="ECO:0007669"/>
    <property type="project" value="InterPro"/>
</dbReference>
<feature type="domain" description="Manganese/iron superoxide dismutase C-terminal" evidence="1">
    <location>
        <begin position="23"/>
        <end position="66"/>
    </location>
</feature>
<evidence type="ECO:0000259" key="1">
    <source>
        <dbReference type="Pfam" id="PF02777"/>
    </source>
</evidence>
<sequence>MSNQEFKRSLTLPLHPIAIHAPTTGKGKPPLGLDVGEHCYYLDFRNYRPDHRKSFLDRPTDYEFAEAILKAA</sequence>
<dbReference type="InterPro" id="IPR019832">
    <property type="entry name" value="Mn/Fe_SOD_C"/>
</dbReference>
<dbReference type="InterPro" id="IPR036314">
    <property type="entry name" value="SOD_C_sf"/>
</dbReference>
<dbReference type="GO" id="GO:0046872">
    <property type="term" value="F:metal ion binding"/>
    <property type="evidence" value="ECO:0007669"/>
    <property type="project" value="InterPro"/>
</dbReference>
<name>C0G492_9HYPH</name>